<dbReference type="GO" id="GO:0006508">
    <property type="term" value="P:proteolysis"/>
    <property type="evidence" value="ECO:0007669"/>
    <property type="project" value="InterPro"/>
</dbReference>
<evidence type="ECO:0000313" key="3">
    <source>
        <dbReference type="Proteomes" id="UP000503349"/>
    </source>
</evidence>
<dbReference type="EMBL" id="CM015714">
    <property type="protein sequence ID" value="KAF3687995.1"/>
    <property type="molecule type" value="Genomic_DNA"/>
</dbReference>
<dbReference type="Proteomes" id="UP000503349">
    <property type="component" value="Chromosome 3"/>
</dbReference>
<protein>
    <recommendedName>
        <fullName evidence="1">Peptidase S1 domain-containing protein</fullName>
    </recommendedName>
</protein>
<gene>
    <name evidence="2" type="ORF">EXN66_Car003667</name>
</gene>
<name>A0A6G1PCL3_CHAAH</name>
<dbReference type="AlphaFoldDB" id="A0A6G1PCL3"/>
<dbReference type="GO" id="GO:0004252">
    <property type="term" value="F:serine-type endopeptidase activity"/>
    <property type="evidence" value="ECO:0007669"/>
    <property type="project" value="InterPro"/>
</dbReference>
<reference evidence="2 3" key="1">
    <citation type="submission" date="2019-02" db="EMBL/GenBank/DDBJ databases">
        <title>Opniocepnalus argus genome.</title>
        <authorList>
            <person name="Zhou C."/>
            <person name="Xiao S."/>
        </authorList>
    </citation>
    <scope>NUCLEOTIDE SEQUENCE [LARGE SCALE GENOMIC DNA]</scope>
    <source>
        <strain evidence="2">OARG1902GOOAL</strain>
        <tissue evidence="2">Muscle</tissue>
    </source>
</reference>
<dbReference type="Gene3D" id="2.40.10.10">
    <property type="entry name" value="Trypsin-like serine proteases"/>
    <property type="match status" value="1"/>
</dbReference>
<accession>A0A6G1PCL3</accession>
<evidence type="ECO:0000259" key="1">
    <source>
        <dbReference type="Pfam" id="PF00089"/>
    </source>
</evidence>
<feature type="domain" description="Peptidase S1" evidence="1">
    <location>
        <begin position="37"/>
        <end position="85"/>
    </location>
</feature>
<evidence type="ECO:0000313" key="2">
    <source>
        <dbReference type="EMBL" id="KAF3687995.1"/>
    </source>
</evidence>
<dbReference type="SUPFAM" id="SSF50494">
    <property type="entry name" value="Trypsin-like serine proteases"/>
    <property type="match status" value="1"/>
</dbReference>
<dbReference type="InterPro" id="IPR009003">
    <property type="entry name" value="Peptidase_S1_PA"/>
</dbReference>
<proteinExistence type="predicted"/>
<reference evidence="3" key="2">
    <citation type="submission" date="2019-02" db="EMBL/GenBank/DDBJ databases">
        <title>Opniocepnalus argus Var Kimnra genome.</title>
        <authorList>
            <person name="Zhou C."/>
            <person name="Xiao S."/>
        </authorList>
    </citation>
    <scope>NUCLEOTIDE SEQUENCE [LARGE SCALE GENOMIC DNA]</scope>
</reference>
<dbReference type="InterPro" id="IPR043504">
    <property type="entry name" value="Peptidase_S1_PA_chymotrypsin"/>
</dbReference>
<dbReference type="Pfam" id="PF00089">
    <property type="entry name" value="Trypsin"/>
    <property type="match status" value="1"/>
</dbReference>
<dbReference type="InterPro" id="IPR001254">
    <property type="entry name" value="Trypsin_dom"/>
</dbReference>
<keyword evidence="3" id="KW-1185">Reference proteome</keyword>
<organism evidence="2 3">
    <name type="scientific">Channa argus</name>
    <name type="common">Northern snakehead</name>
    <name type="synonym">Ophicephalus argus</name>
    <dbReference type="NCBI Taxonomy" id="215402"/>
    <lineage>
        <taxon>Eukaryota</taxon>
        <taxon>Metazoa</taxon>
        <taxon>Chordata</taxon>
        <taxon>Craniata</taxon>
        <taxon>Vertebrata</taxon>
        <taxon>Euteleostomi</taxon>
        <taxon>Actinopterygii</taxon>
        <taxon>Neopterygii</taxon>
        <taxon>Teleostei</taxon>
        <taxon>Neoteleostei</taxon>
        <taxon>Acanthomorphata</taxon>
        <taxon>Anabantaria</taxon>
        <taxon>Anabantiformes</taxon>
        <taxon>Channoidei</taxon>
        <taxon>Channidae</taxon>
        <taxon>Channa</taxon>
    </lineage>
</organism>
<sequence length="188" mass="21029">MLDCIERDRVEELLSLSGVTVLHCEERKQMPHVKLIARGANSQQEIVCGGSLISDKDILTVARCWQEGRTMYAVLGGKEVQIREQLKIHESIMILTLPTAANIDPISLGDCKTPLNPYHSRDSDGPVEDNHQRTMFADVDVRQDSPTQEMTITAEPVIYADKDPNNNTTQGLLTSRYCSFRAPLTFSL</sequence>